<proteinExistence type="predicted"/>
<dbReference type="Gene3D" id="3.40.960.10">
    <property type="entry name" value="VSR Endonuclease"/>
    <property type="match status" value="1"/>
</dbReference>
<name>A0A7D3R297_9VIRU</name>
<dbReference type="EMBL" id="MT418680">
    <property type="protein sequence ID" value="QKF94338.1"/>
    <property type="molecule type" value="Genomic_DNA"/>
</dbReference>
<accession>A0A7D3R297</accession>
<evidence type="ECO:0000313" key="2">
    <source>
        <dbReference type="Proteomes" id="UP001162001"/>
    </source>
</evidence>
<dbReference type="Proteomes" id="UP001162001">
    <property type="component" value="Segment"/>
</dbReference>
<sequence>MQQNYPTEWKGGKLAGDIYEKPTCYQVRISPPNQKSINEFYNFNKYSSKENAYLEALKFHKKTSDQLGLTFNQYRYIDKNTIEIKLIGGKIMKTDAKFLDLIEKYNMGVKKKISGNGERYYVTCRTKKEAFPFVNLISTYVQVGYNNGDTLDVRLSNLKEMRVNKLNHNNIIIDEDDNVISENQEQFTEYDKLMEKVYNAENFKIDYKKSHEELLMYKLFQFDKAKKIVIMKKGKMLSNPIEYIDAYSKLKIECPQNHIFYCTLSNLNLNRWCPDCNIHLGELLSKCAIEHLTNTQFKKVRPDWLKIHTGYNLEIDAYNNDLKLGLEYHGVQHYQFVHHFHKSKEDFEKRKEYDQLKEQLCTENGINLIVVPYTIKNEDICKFIHKELINLGYSIPESNISTFNINDIHNVESKTETLKQTLLDKGYEFVEGLYLFSDSIITYKCNKDHNNTTKAKYIMKGSGCDTCAHERSVETKDKISEKLIARFKTQEGKEAKKLSLEKRSETMKQQKEELRSTITHKICPRTTCIHKGVQQEITNFGVKSDTKDGLQSYCKDCYKDIKKERKNKTKTINSNQVSLS</sequence>
<evidence type="ECO:0000313" key="1">
    <source>
        <dbReference type="EMBL" id="QKF94338.1"/>
    </source>
</evidence>
<organism evidence="1 2">
    <name type="scientific">Fadolivirus FV1/VV64</name>
    <dbReference type="NCBI Taxonomy" id="3070911"/>
    <lineage>
        <taxon>Viruses</taxon>
        <taxon>Varidnaviria</taxon>
        <taxon>Bamfordvirae</taxon>
        <taxon>Nucleocytoviricota</taxon>
        <taxon>Megaviricetes</taxon>
        <taxon>Imitervirales</taxon>
        <taxon>Mimiviridae</taxon>
        <taxon>Klosneuvirinae</taxon>
        <taxon>Fadolivirus</taxon>
        <taxon>Fadolivirus algeromassiliense</taxon>
    </lineage>
</organism>
<protein>
    <submittedName>
        <fullName evidence="1">Uncharacterized protein</fullName>
    </submittedName>
</protein>
<gene>
    <name evidence="1" type="ORF">Fadolivirus_1_880</name>
</gene>
<keyword evidence="2" id="KW-1185">Reference proteome</keyword>
<reference evidence="1 2" key="1">
    <citation type="submission" date="2020-04" db="EMBL/GenBank/DDBJ databases">
        <title>Advantages and limits of metagenomic assembly and binning of a giant virus.</title>
        <authorList>
            <person name="Schulz F."/>
            <person name="Andreani J."/>
            <person name="Francis R."/>
            <person name="Boudjemaa H."/>
            <person name="Bou Khalil J.Y."/>
            <person name="Lee J."/>
            <person name="La Scola B."/>
            <person name="Woyke T."/>
        </authorList>
    </citation>
    <scope>NUCLEOTIDE SEQUENCE [LARGE SCALE GENOMIC DNA]</scope>
    <source>
        <strain evidence="1 2">FV1/VV64</strain>
    </source>
</reference>